<dbReference type="EMBL" id="JACOQI010000022">
    <property type="protein sequence ID" value="MBC5771826.1"/>
    <property type="molecule type" value="Genomic_DNA"/>
</dbReference>
<comment type="caution">
    <text evidence="2">The sequence shown here is derived from an EMBL/GenBank/DDBJ whole genome shotgun (WGS) entry which is preliminary data.</text>
</comment>
<keyword evidence="1" id="KW-0812">Transmembrane</keyword>
<feature type="transmembrane region" description="Helical" evidence="1">
    <location>
        <begin position="12"/>
        <end position="29"/>
    </location>
</feature>
<evidence type="ECO:0000256" key="1">
    <source>
        <dbReference type="SAM" id="Phobius"/>
    </source>
</evidence>
<evidence type="ECO:0000313" key="3">
    <source>
        <dbReference type="Proteomes" id="UP000620327"/>
    </source>
</evidence>
<accession>A0A923MKZ3</accession>
<feature type="transmembrane region" description="Helical" evidence="1">
    <location>
        <begin position="104"/>
        <end position="128"/>
    </location>
</feature>
<feature type="transmembrane region" description="Helical" evidence="1">
    <location>
        <begin position="140"/>
        <end position="163"/>
    </location>
</feature>
<protein>
    <submittedName>
        <fullName evidence="2">Uncharacterized protein</fullName>
    </submittedName>
</protein>
<dbReference type="RefSeq" id="WP_187016011.1">
    <property type="nucleotide sequence ID" value="NZ_JACOQI010000022.1"/>
</dbReference>
<proteinExistence type="predicted"/>
<dbReference type="AlphaFoldDB" id="A0A923MKZ3"/>
<gene>
    <name evidence="2" type="ORF">H8Z83_16135</name>
</gene>
<keyword evidence="1" id="KW-0472">Membrane</keyword>
<reference evidence="2" key="1">
    <citation type="submission" date="2020-08" db="EMBL/GenBank/DDBJ databases">
        <title>Genome public.</title>
        <authorList>
            <person name="Liu C."/>
            <person name="Sun Q."/>
        </authorList>
    </citation>
    <scope>NUCLEOTIDE SEQUENCE</scope>
    <source>
        <strain evidence="2">BX15</strain>
    </source>
</reference>
<evidence type="ECO:0000313" key="2">
    <source>
        <dbReference type="EMBL" id="MBC5771826.1"/>
    </source>
</evidence>
<feature type="transmembrane region" description="Helical" evidence="1">
    <location>
        <begin position="67"/>
        <end position="84"/>
    </location>
</feature>
<feature type="transmembrane region" description="Helical" evidence="1">
    <location>
        <begin position="35"/>
        <end position="55"/>
    </location>
</feature>
<sequence length="179" mass="20087">MCRNRLSILKSAVELAILYFPLLFLSDLIEEACPFANIYVQSTASALLCFCVLFSNSSKTALKKWSCSIPFTLIFYFVLAATNFDVRLINRLLPGYGHLSAGAGFAFIIEFGLFTIAQGIANLLAIACSNPLNSEKLQKLRFIVQDIILPIICIIIFLIVVYLEFTMPTWKSIYQSTNY</sequence>
<name>A0A923MKZ3_9FIRM</name>
<keyword evidence="1" id="KW-1133">Transmembrane helix</keyword>
<keyword evidence="3" id="KW-1185">Reference proteome</keyword>
<dbReference type="Proteomes" id="UP000620327">
    <property type="component" value="Unassembled WGS sequence"/>
</dbReference>
<organism evidence="2 3">
    <name type="scientific">Dysosmobacter segnis</name>
    <dbReference type="NCBI Taxonomy" id="2763042"/>
    <lineage>
        <taxon>Bacteria</taxon>
        <taxon>Bacillati</taxon>
        <taxon>Bacillota</taxon>
        <taxon>Clostridia</taxon>
        <taxon>Eubacteriales</taxon>
        <taxon>Oscillospiraceae</taxon>
        <taxon>Dysosmobacter</taxon>
    </lineage>
</organism>